<feature type="transmembrane region" description="Helical" evidence="5">
    <location>
        <begin position="84"/>
        <end position="103"/>
    </location>
</feature>
<feature type="transmembrane region" description="Helical" evidence="5">
    <location>
        <begin position="440"/>
        <end position="460"/>
    </location>
</feature>
<dbReference type="InterPro" id="IPR011701">
    <property type="entry name" value="MFS"/>
</dbReference>
<feature type="transmembrane region" description="Helical" evidence="5">
    <location>
        <begin position="172"/>
        <end position="196"/>
    </location>
</feature>
<evidence type="ECO:0000313" key="7">
    <source>
        <dbReference type="EMBL" id="AYD88889.1"/>
    </source>
</evidence>
<dbReference type="SUPFAM" id="SSF103473">
    <property type="entry name" value="MFS general substrate transporter"/>
    <property type="match status" value="1"/>
</dbReference>
<evidence type="ECO:0000256" key="1">
    <source>
        <dbReference type="ARBA" id="ARBA00004651"/>
    </source>
</evidence>
<keyword evidence="4 5" id="KW-0472">Membrane</keyword>
<feature type="transmembrane region" description="Helical" evidence="5">
    <location>
        <begin position="372"/>
        <end position="393"/>
    </location>
</feature>
<evidence type="ECO:0000256" key="3">
    <source>
        <dbReference type="ARBA" id="ARBA00022989"/>
    </source>
</evidence>
<dbReference type="Proteomes" id="UP000273001">
    <property type="component" value="Chromosome"/>
</dbReference>
<keyword evidence="3 5" id="KW-1133">Transmembrane helix</keyword>
<dbReference type="CDD" id="cd17321">
    <property type="entry name" value="MFS_MMR_MDR_like"/>
    <property type="match status" value="1"/>
</dbReference>
<gene>
    <name evidence="7" type="ORF">D5R93_00320</name>
</gene>
<evidence type="ECO:0000259" key="6">
    <source>
        <dbReference type="PROSITE" id="PS50850"/>
    </source>
</evidence>
<sequence>MTAEQVTTETRYHFPPAGQAVLLLAAAMTTIDSFIVNVSLPSIQSSLNADASRSQFVISGYTLVYALLLVFGGRSGDRRGRRRMLEIGTVGFTAASLVCGLAPSIEVLIAARVVQGAFAALILPQILSTIQTALVEPAKTRVLSYYAAIGGLAAAIGQLLGGVLVWANIGGLSWRLIFLINLPLGVLVFFGARAWAPETMSDKPDDNDLGGTILFGAAVLALLIPLSLGTQVSWAPWTWVLGAVSLVLLAALWRYEMRIEGNDRAALIPPSLLRVTTMRRGLLVLGSGFMMFGGYLFVFALSMQDGNSMTPLESGMSMAPMALGQFWGAMQAPKLIGRIGVRTLQVGGLAQGLGAAAVILPAYLYWPHMHFYHLLLGMFLIGLGNGLFVPVIYRTVLAAIPPQRVGLGSGLITTVQQTTVAMGVAALGAVFSIATTMQAGFIWVLGIFVTVAILYIMFGARIDANPGNKQAR</sequence>
<reference evidence="7 8" key="1">
    <citation type="submission" date="2018-09" db="EMBL/GenBank/DDBJ databases">
        <authorList>
            <person name="Li J."/>
        </authorList>
    </citation>
    <scope>NUCLEOTIDE SEQUENCE [LARGE SCALE GENOMIC DNA]</scope>
    <source>
        <strain evidence="7 8">2129</strain>
    </source>
</reference>
<evidence type="ECO:0000256" key="5">
    <source>
        <dbReference type="SAM" id="Phobius"/>
    </source>
</evidence>
<dbReference type="EMBL" id="CP032514">
    <property type="protein sequence ID" value="AYD88889.1"/>
    <property type="molecule type" value="Genomic_DNA"/>
</dbReference>
<evidence type="ECO:0000256" key="4">
    <source>
        <dbReference type="ARBA" id="ARBA00023136"/>
    </source>
</evidence>
<protein>
    <submittedName>
        <fullName evidence="7">MFS transporter</fullName>
    </submittedName>
</protein>
<accession>A0ABM6Z187</accession>
<feature type="transmembrane region" description="Helical" evidence="5">
    <location>
        <begin position="282"/>
        <end position="303"/>
    </location>
</feature>
<feature type="transmembrane region" description="Helical" evidence="5">
    <location>
        <begin position="109"/>
        <end position="130"/>
    </location>
</feature>
<proteinExistence type="predicted"/>
<evidence type="ECO:0000313" key="8">
    <source>
        <dbReference type="Proteomes" id="UP000273001"/>
    </source>
</evidence>
<dbReference type="PROSITE" id="PS50850">
    <property type="entry name" value="MFS"/>
    <property type="match status" value="1"/>
</dbReference>
<dbReference type="PANTHER" id="PTHR42718:SF39">
    <property type="entry name" value="ACTINORHODIN TRANSPORTER-RELATED"/>
    <property type="match status" value="1"/>
</dbReference>
<dbReference type="Pfam" id="PF07690">
    <property type="entry name" value="MFS_1"/>
    <property type="match status" value="2"/>
</dbReference>
<feature type="transmembrane region" description="Helical" evidence="5">
    <location>
        <begin position="234"/>
        <end position="255"/>
    </location>
</feature>
<dbReference type="Gene3D" id="1.20.1720.10">
    <property type="entry name" value="Multidrug resistance protein D"/>
    <property type="match status" value="1"/>
</dbReference>
<feature type="transmembrane region" description="Helical" evidence="5">
    <location>
        <begin position="21"/>
        <end position="43"/>
    </location>
</feature>
<organism evidence="7 8">
    <name type="scientific">Actinomyces lilanjuaniae</name>
    <dbReference type="NCBI Taxonomy" id="2321394"/>
    <lineage>
        <taxon>Bacteria</taxon>
        <taxon>Bacillati</taxon>
        <taxon>Actinomycetota</taxon>
        <taxon>Actinomycetes</taxon>
        <taxon>Actinomycetales</taxon>
        <taxon>Actinomycetaceae</taxon>
        <taxon>Actinomyces</taxon>
    </lineage>
</organism>
<feature type="transmembrane region" description="Helical" evidence="5">
    <location>
        <begin position="208"/>
        <end position="228"/>
    </location>
</feature>
<dbReference type="RefSeq" id="WP_119835322.1">
    <property type="nucleotide sequence ID" value="NZ_CP032514.1"/>
</dbReference>
<dbReference type="Gene3D" id="1.20.1250.20">
    <property type="entry name" value="MFS general substrate transporter like domains"/>
    <property type="match status" value="1"/>
</dbReference>
<dbReference type="InterPro" id="IPR036259">
    <property type="entry name" value="MFS_trans_sf"/>
</dbReference>
<feature type="transmembrane region" description="Helical" evidence="5">
    <location>
        <begin position="55"/>
        <end position="72"/>
    </location>
</feature>
<feature type="transmembrane region" description="Helical" evidence="5">
    <location>
        <begin position="344"/>
        <end position="366"/>
    </location>
</feature>
<comment type="subcellular location">
    <subcellularLocation>
        <location evidence="1">Cell membrane</location>
        <topology evidence="1">Multi-pass membrane protein</topology>
    </subcellularLocation>
</comment>
<evidence type="ECO:0000256" key="2">
    <source>
        <dbReference type="ARBA" id="ARBA00022692"/>
    </source>
</evidence>
<feature type="transmembrane region" description="Helical" evidence="5">
    <location>
        <begin position="405"/>
        <end position="434"/>
    </location>
</feature>
<feature type="transmembrane region" description="Helical" evidence="5">
    <location>
        <begin position="142"/>
        <end position="166"/>
    </location>
</feature>
<keyword evidence="2 5" id="KW-0812">Transmembrane</keyword>
<dbReference type="InterPro" id="IPR020846">
    <property type="entry name" value="MFS_dom"/>
</dbReference>
<name>A0ABM6Z187_9ACTO</name>
<dbReference type="PANTHER" id="PTHR42718">
    <property type="entry name" value="MAJOR FACILITATOR SUPERFAMILY MULTIDRUG TRANSPORTER MFSC"/>
    <property type="match status" value="1"/>
</dbReference>
<feature type="domain" description="Major facilitator superfamily (MFS) profile" evidence="6">
    <location>
        <begin position="18"/>
        <end position="464"/>
    </location>
</feature>
<keyword evidence="8" id="KW-1185">Reference proteome</keyword>